<reference evidence="3" key="1">
    <citation type="submission" date="2023-03" db="EMBL/GenBank/DDBJ databases">
        <title>Massive genome expansion in bonnet fungi (Mycena s.s.) driven by repeated elements and novel gene families across ecological guilds.</title>
        <authorList>
            <consortium name="Lawrence Berkeley National Laboratory"/>
            <person name="Harder C.B."/>
            <person name="Miyauchi S."/>
            <person name="Viragh M."/>
            <person name="Kuo A."/>
            <person name="Thoen E."/>
            <person name="Andreopoulos B."/>
            <person name="Lu D."/>
            <person name="Skrede I."/>
            <person name="Drula E."/>
            <person name="Henrissat B."/>
            <person name="Morin E."/>
            <person name="Kohler A."/>
            <person name="Barry K."/>
            <person name="LaButti K."/>
            <person name="Morin E."/>
            <person name="Salamov A."/>
            <person name="Lipzen A."/>
            <person name="Mereny Z."/>
            <person name="Hegedus B."/>
            <person name="Baldrian P."/>
            <person name="Stursova M."/>
            <person name="Weitz H."/>
            <person name="Taylor A."/>
            <person name="Grigoriev I.V."/>
            <person name="Nagy L.G."/>
            <person name="Martin F."/>
            <person name="Kauserud H."/>
        </authorList>
    </citation>
    <scope>NUCLEOTIDE SEQUENCE</scope>
    <source>
        <strain evidence="3">9144</strain>
    </source>
</reference>
<dbReference type="Proteomes" id="UP001219525">
    <property type="component" value="Unassembled WGS sequence"/>
</dbReference>
<feature type="non-terminal residue" evidence="3">
    <location>
        <position position="143"/>
    </location>
</feature>
<dbReference type="Gene3D" id="2.40.40.10">
    <property type="entry name" value="RlpA-like domain"/>
    <property type="match status" value="1"/>
</dbReference>
<feature type="chain" id="PRO_5042005843" description="RlpA-like double-psi beta-barrel-protein domain-containing protein-containing protein" evidence="2">
    <location>
        <begin position="19"/>
        <end position="143"/>
    </location>
</feature>
<evidence type="ECO:0008006" key="5">
    <source>
        <dbReference type="Google" id="ProtNLM"/>
    </source>
</evidence>
<evidence type="ECO:0000256" key="1">
    <source>
        <dbReference type="ARBA" id="ARBA00022729"/>
    </source>
</evidence>
<evidence type="ECO:0000313" key="4">
    <source>
        <dbReference type="Proteomes" id="UP001219525"/>
    </source>
</evidence>
<gene>
    <name evidence="3" type="ORF">GGX14DRAFT_637535</name>
</gene>
<sequence length="143" mass="15619">MFTSSSFVFLLSAAVAMADNHQARNHHAAIAKRINTTSLEKRDTFTGKEMTWYPTDTGPDACTGKNHQDSDFFVAMGFNQFGDGSGCCGKQLRINYNGKSAVATCVDECASCPQWGQLDLTKGLFEYFTGDLGIGVIYASWSF</sequence>
<dbReference type="AlphaFoldDB" id="A0AAD6YF42"/>
<evidence type="ECO:0000313" key="3">
    <source>
        <dbReference type="EMBL" id="KAJ7206537.1"/>
    </source>
</evidence>
<dbReference type="InterPro" id="IPR051477">
    <property type="entry name" value="Expansin_CellWall"/>
</dbReference>
<dbReference type="EMBL" id="JARJCW010000039">
    <property type="protein sequence ID" value="KAJ7206537.1"/>
    <property type="molecule type" value="Genomic_DNA"/>
</dbReference>
<dbReference type="InterPro" id="IPR036908">
    <property type="entry name" value="RlpA-like_sf"/>
</dbReference>
<proteinExistence type="predicted"/>
<dbReference type="PANTHER" id="PTHR31836">
    <property type="match status" value="1"/>
</dbReference>
<name>A0AAD6YF42_9AGAR</name>
<feature type="signal peptide" evidence="2">
    <location>
        <begin position="1"/>
        <end position="18"/>
    </location>
</feature>
<protein>
    <recommendedName>
        <fullName evidence="5">RlpA-like double-psi beta-barrel-protein domain-containing protein-containing protein</fullName>
    </recommendedName>
</protein>
<dbReference type="CDD" id="cd22191">
    <property type="entry name" value="DPBB_RlpA_EXP_N-like"/>
    <property type="match status" value="1"/>
</dbReference>
<evidence type="ECO:0000256" key="2">
    <source>
        <dbReference type="SAM" id="SignalP"/>
    </source>
</evidence>
<accession>A0AAD6YF42</accession>
<dbReference type="PANTHER" id="PTHR31836:SF28">
    <property type="entry name" value="SRCR DOMAIN-CONTAINING PROTEIN-RELATED"/>
    <property type="match status" value="1"/>
</dbReference>
<comment type="caution">
    <text evidence="3">The sequence shown here is derived from an EMBL/GenBank/DDBJ whole genome shotgun (WGS) entry which is preliminary data.</text>
</comment>
<organism evidence="3 4">
    <name type="scientific">Mycena pura</name>
    <dbReference type="NCBI Taxonomy" id="153505"/>
    <lineage>
        <taxon>Eukaryota</taxon>
        <taxon>Fungi</taxon>
        <taxon>Dikarya</taxon>
        <taxon>Basidiomycota</taxon>
        <taxon>Agaricomycotina</taxon>
        <taxon>Agaricomycetes</taxon>
        <taxon>Agaricomycetidae</taxon>
        <taxon>Agaricales</taxon>
        <taxon>Marasmiineae</taxon>
        <taxon>Mycenaceae</taxon>
        <taxon>Mycena</taxon>
    </lineage>
</organism>
<keyword evidence="1 2" id="KW-0732">Signal</keyword>
<dbReference type="SUPFAM" id="SSF50685">
    <property type="entry name" value="Barwin-like endoglucanases"/>
    <property type="match status" value="1"/>
</dbReference>
<keyword evidence="4" id="KW-1185">Reference proteome</keyword>